<dbReference type="Proteomes" id="UP001422759">
    <property type="component" value="Unassembled WGS sequence"/>
</dbReference>
<dbReference type="RefSeq" id="WP_344465015.1">
    <property type="nucleotide sequence ID" value="NZ_BAAANT010000014.1"/>
</dbReference>
<dbReference type="Pfam" id="PF00294">
    <property type="entry name" value="PfkB"/>
    <property type="match status" value="1"/>
</dbReference>
<keyword evidence="9" id="KW-1185">Reference proteome</keyword>
<evidence type="ECO:0000256" key="2">
    <source>
        <dbReference type="ARBA" id="ARBA00022679"/>
    </source>
</evidence>
<proteinExistence type="inferred from homology"/>
<dbReference type="InterPro" id="IPR002173">
    <property type="entry name" value="Carboh/pur_kinase_PfkB_CS"/>
</dbReference>
<dbReference type="InterPro" id="IPR017583">
    <property type="entry name" value="Tagatose/fructose_Pkinase"/>
</dbReference>
<keyword evidence="4" id="KW-0418">Kinase</keyword>
<evidence type="ECO:0000256" key="6">
    <source>
        <dbReference type="PIRNR" id="PIRNR000535"/>
    </source>
</evidence>
<keyword evidence="3" id="KW-0547">Nucleotide-binding</keyword>
<dbReference type="PIRSF" id="PIRSF000535">
    <property type="entry name" value="1PFK/6PFK/LacC"/>
    <property type="match status" value="1"/>
</dbReference>
<protein>
    <submittedName>
        <fullName evidence="8">1-phosphofructokinase family hexose kinase</fullName>
    </submittedName>
</protein>
<comment type="similarity">
    <text evidence="1">Belongs to the carbohydrate kinase PfkB family.</text>
</comment>
<evidence type="ECO:0000259" key="7">
    <source>
        <dbReference type="Pfam" id="PF00294"/>
    </source>
</evidence>
<evidence type="ECO:0000256" key="5">
    <source>
        <dbReference type="ARBA" id="ARBA00022840"/>
    </source>
</evidence>
<sequence length="310" mass="31812">MILTVTPNIALDVTYQVGELRRHHSNRVEASRAQAGGKGVNVARVLAQLGREAVVTGLVGGPTGQAVRAELALAGLPDALLPVAAESRRTIAVVDRRAGDVTMLNEAGPEITAEEWAGFVRHYAALLPACSGVVLAGSLPPGVPADAYRPLVELARLHRVPVVLDASGVPLSAALAAGPDLVKPNADELRESTGTADPYRAAQLLRERGAQAVVASLGADGMLAVTGEGCWLARPPERLEGNPTGAGDSAVAALVLGLVDGRPWPERLAEAVALSAATVLSPVAGRFDAAAHRRLLPLVTVGRHGPATGP</sequence>
<keyword evidence="5" id="KW-0067">ATP-binding</keyword>
<feature type="domain" description="Carbohydrate kinase PfkB" evidence="7">
    <location>
        <begin position="20"/>
        <end position="282"/>
    </location>
</feature>
<accession>A0ABP5LBI2</accession>
<dbReference type="InterPro" id="IPR029056">
    <property type="entry name" value="Ribokinase-like"/>
</dbReference>
<dbReference type="PANTHER" id="PTHR46566:SF5">
    <property type="entry name" value="1-PHOSPHOFRUCTOKINASE"/>
    <property type="match status" value="1"/>
</dbReference>
<organism evidence="8 9">
    <name type="scientific">Kitasatospora kazusensis</name>
    <dbReference type="NCBI Taxonomy" id="407974"/>
    <lineage>
        <taxon>Bacteria</taxon>
        <taxon>Bacillati</taxon>
        <taxon>Actinomycetota</taxon>
        <taxon>Actinomycetes</taxon>
        <taxon>Kitasatosporales</taxon>
        <taxon>Streptomycetaceae</taxon>
        <taxon>Kitasatospora</taxon>
    </lineage>
</organism>
<dbReference type="Gene3D" id="3.40.1190.20">
    <property type="match status" value="1"/>
</dbReference>
<dbReference type="PROSITE" id="PS00583">
    <property type="entry name" value="PFKB_KINASES_1"/>
    <property type="match status" value="1"/>
</dbReference>
<reference evidence="9" key="1">
    <citation type="journal article" date="2019" name="Int. J. Syst. Evol. Microbiol.">
        <title>The Global Catalogue of Microorganisms (GCM) 10K type strain sequencing project: providing services to taxonomists for standard genome sequencing and annotation.</title>
        <authorList>
            <consortium name="The Broad Institute Genomics Platform"/>
            <consortium name="The Broad Institute Genome Sequencing Center for Infectious Disease"/>
            <person name="Wu L."/>
            <person name="Ma J."/>
        </authorList>
    </citation>
    <scope>NUCLEOTIDE SEQUENCE [LARGE SCALE GENOMIC DNA]</scope>
    <source>
        <strain evidence="9">JCM 14560</strain>
    </source>
</reference>
<dbReference type="PANTHER" id="PTHR46566">
    <property type="entry name" value="1-PHOSPHOFRUCTOKINASE-RELATED"/>
    <property type="match status" value="1"/>
</dbReference>
<dbReference type="EMBL" id="BAAANT010000014">
    <property type="protein sequence ID" value="GAA2143616.1"/>
    <property type="molecule type" value="Genomic_DNA"/>
</dbReference>
<evidence type="ECO:0000313" key="8">
    <source>
        <dbReference type="EMBL" id="GAA2143616.1"/>
    </source>
</evidence>
<gene>
    <name evidence="8" type="ORF">GCM10009760_30230</name>
</gene>
<name>A0ABP5LBI2_9ACTN</name>
<dbReference type="PROSITE" id="PS00584">
    <property type="entry name" value="PFKB_KINASES_2"/>
    <property type="match status" value="1"/>
</dbReference>
<evidence type="ECO:0000256" key="1">
    <source>
        <dbReference type="ARBA" id="ARBA00010688"/>
    </source>
</evidence>
<dbReference type="NCBIfam" id="TIGR03168">
    <property type="entry name" value="1-PFK"/>
    <property type="match status" value="1"/>
</dbReference>
<evidence type="ECO:0000313" key="9">
    <source>
        <dbReference type="Proteomes" id="UP001422759"/>
    </source>
</evidence>
<dbReference type="InterPro" id="IPR011611">
    <property type="entry name" value="PfkB_dom"/>
</dbReference>
<dbReference type="SUPFAM" id="SSF53613">
    <property type="entry name" value="Ribokinase-like"/>
    <property type="match status" value="1"/>
</dbReference>
<evidence type="ECO:0000256" key="4">
    <source>
        <dbReference type="ARBA" id="ARBA00022777"/>
    </source>
</evidence>
<comment type="caution">
    <text evidence="8">The sequence shown here is derived from an EMBL/GenBank/DDBJ whole genome shotgun (WGS) entry which is preliminary data.</text>
</comment>
<dbReference type="CDD" id="cd01164">
    <property type="entry name" value="FruK_PfkB_like"/>
    <property type="match status" value="1"/>
</dbReference>
<evidence type="ECO:0000256" key="3">
    <source>
        <dbReference type="ARBA" id="ARBA00022741"/>
    </source>
</evidence>
<keyword evidence="2 6" id="KW-0808">Transferase</keyword>